<organism evidence="1 2">
    <name type="scientific">Sporolactobacillus inulinus</name>
    <dbReference type="NCBI Taxonomy" id="2078"/>
    <lineage>
        <taxon>Bacteria</taxon>
        <taxon>Bacillati</taxon>
        <taxon>Bacillota</taxon>
        <taxon>Bacilli</taxon>
        <taxon>Bacillales</taxon>
        <taxon>Sporolactobacillaceae</taxon>
        <taxon>Sporolactobacillus</taxon>
    </lineage>
</organism>
<reference evidence="1 2" key="1">
    <citation type="submission" date="2017-11" db="EMBL/GenBank/DDBJ databases">
        <title>Draft Genome Sequence of Sporolactobacillus inulinus NBRC 111894 Isolated from Koso, a Japanese Sugar-Vegetable Fermented Beverage.</title>
        <authorList>
            <person name="Chiou T.Y."/>
            <person name="Oshima K."/>
            <person name="Suda W."/>
            <person name="Hattori M."/>
            <person name="Takahashi T."/>
        </authorList>
    </citation>
    <scope>NUCLEOTIDE SEQUENCE [LARGE SCALE GENOMIC DNA]</scope>
    <source>
        <strain evidence="1 2">NBRC111894</strain>
    </source>
</reference>
<dbReference type="RefSeq" id="WP_262393252.1">
    <property type="nucleotide sequence ID" value="NZ_BEXB01000040.1"/>
</dbReference>
<evidence type="ECO:0000313" key="2">
    <source>
        <dbReference type="Proteomes" id="UP000319716"/>
    </source>
</evidence>
<name>A0A4Y1ZGP6_9BACL</name>
<dbReference type="Proteomes" id="UP000319716">
    <property type="component" value="Unassembled WGS sequence"/>
</dbReference>
<comment type="caution">
    <text evidence="1">The sequence shown here is derived from an EMBL/GenBank/DDBJ whole genome shotgun (WGS) entry which is preliminary data.</text>
</comment>
<accession>A0A4Y1ZGP6</accession>
<protein>
    <recommendedName>
        <fullName evidence="3">Diaminopimelate epimerase</fullName>
    </recommendedName>
</protein>
<dbReference type="AlphaFoldDB" id="A0A4Y1ZGP6"/>
<evidence type="ECO:0008006" key="3">
    <source>
        <dbReference type="Google" id="ProtNLM"/>
    </source>
</evidence>
<sequence length="45" mass="5043">MDDDQSFFIIDSHTMGEPTRIIMNGFPEVVGGHDYGKENLSAKEL</sequence>
<dbReference type="SUPFAM" id="SSF54506">
    <property type="entry name" value="Diaminopimelate epimerase-like"/>
    <property type="match status" value="1"/>
</dbReference>
<evidence type="ECO:0000313" key="1">
    <source>
        <dbReference type="EMBL" id="GAY78121.1"/>
    </source>
</evidence>
<gene>
    <name evidence="1" type="ORF">NBRC111894_3675</name>
</gene>
<proteinExistence type="predicted"/>
<dbReference type="EMBL" id="BEXB01000040">
    <property type="protein sequence ID" value="GAY78121.1"/>
    <property type="molecule type" value="Genomic_DNA"/>
</dbReference>
<dbReference type="Gene3D" id="3.10.310.10">
    <property type="entry name" value="Diaminopimelate Epimerase, Chain A, domain 1"/>
    <property type="match status" value="1"/>
</dbReference>